<reference evidence="1 2" key="1">
    <citation type="submission" date="2023-07" db="EMBL/GenBank/DDBJ databases">
        <title>Genomic Encyclopedia of Type Strains, Phase IV (KMG-IV): sequencing the most valuable type-strain genomes for metagenomic binning, comparative biology and taxonomic classification.</title>
        <authorList>
            <person name="Goeker M."/>
        </authorList>
    </citation>
    <scope>NUCLEOTIDE SEQUENCE [LARGE SCALE GENOMIC DNA]</scope>
    <source>
        <strain evidence="1 2">DSM 1111</strain>
    </source>
</reference>
<comment type="caution">
    <text evidence="1">The sequence shown here is derived from an EMBL/GenBank/DDBJ whole genome shotgun (WGS) entry which is preliminary data.</text>
</comment>
<sequence length="108" mass="11821">MSIVMLTAVTRVERRAATSFVFDTVNRIGGWIDDVRMYSNLMNTIRLTLPAGAFAVLVAALEEGGIMVDPLQDPGDLRDAATECMATLQLTFIHDEPDLKREVPTVPG</sequence>
<keyword evidence="2" id="KW-1185">Reference proteome</keyword>
<name>A0ABU0GB00_9HYPH</name>
<accession>A0ABU0GB00</accession>
<evidence type="ECO:0000313" key="1">
    <source>
        <dbReference type="EMBL" id="MDQ0422473.1"/>
    </source>
</evidence>
<organism evidence="1 2">
    <name type="scientific">Peteryoungia aggregata LMG 23059</name>
    <dbReference type="NCBI Taxonomy" id="1368425"/>
    <lineage>
        <taxon>Bacteria</taxon>
        <taxon>Pseudomonadati</taxon>
        <taxon>Pseudomonadota</taxon>
        <taxon>Alphaproteobacteria</taxon>
        <taxon>Hyphomicrobiales</taxon>
        <taxon>Rhizobiaceae</taxon>
        <taxon>Peteryoungia</taxon>
    </lineage>
</organism>
<proteinExistence type="predicted"/>
<evidence type="ECO:0000313" key="2">
    <source>
        <dbReference type="Proteomes" id="UP001238496"/>
    </source>
</evidence>
<protein>
    <submittedName>
        <fullName evidence="1">Uncharacterized protein</fullName>
    </submittedName>
</protein>
<dbReference type="RefSeq" id="WP_307375045.1">
    <property type="nucleotide sequence ID" value="NZ_JAUSUW010000011.1"/>
</dbReference>
<dbReference type="Proteomes" id="UP001238496">
    <property type="component" value="Unassembled WGS sequence"/>
</dbReference>
<gene>
    <name evidence="1" type="ORF">J2045_003521</name>
</gene>
<dbReference type="EMBL" id="JAUSUW010000011">
    <property type="protein sequence ID" value="MDQ0422473.1"/>
    <property type="molecule type" value="Genomic_DNA"/>
</dbReference>